<dbReference type="GO" id="GO:0005694">
    <property type="term" value="C:chromosome"/>
    <property type="evidence" value="ECO:0007669"/>
    <property type="project" value="TreeGrafter"/>
</dbReference>
<dbReference type="InterPro" id="IPR036086">
    <property type="entry name" value="ParB/Sulfiredoxin_sf"/>
</dbReference>
<dbReference type="Gene3D" id="3.90.1530.30">
    <property type="match status" value="1"/>
</dbReference>
<evidence type="ECO:0000256" key="3">
    <source>
        <dbReference type="ARBA" id="ARBA00023125"/>
    </source>
</evidence>
<evidence type="ECO:0000259" key="4">
    <source>
        <dbReference type="SMART" id="SM00470"/>
    </source>
</evidence>
<dbReference type="GO" id="GO:0003677">
    <property type="term" value="F:DNA binding"/>
    <property type="evidence" value="ECO:0007669"/>
    <property type="project" value="UniProtKB-KW"/>
</dbReference>
<dbReference type="SUPFAM" id="SSF110849">
    <property type="entry name" value="ParB/Sulfiredoxin"/>
    <property type="match status" value="1"/>
</dbReference>
<name>A0A3B1DWF1_9ZZZZ</name>
<reference evidence="5" key="1">
    <citation type="submission" date="2018-10" db="EMBL/GenBank/DDBJ databases">
        <authorList>
            <person name="Aoki K."/>
        </authorList>
    </citation>
    <scope>NUCLEOTIDE SEQUENCE</scope>
</reference>
<dbReference type="SMART" id="SM00470">
    <property type="entry name" value="ParB"/>
    <property type="match status" value="1"/>
</dbReference>
<proteinExistence type="inferred from homology"/>
<dbReference type="Pfam" id="PF17762">
    <property type="entry name" value="HTH_ParB"/>
    <property type="match status" value="1"/>
</dbReference>
<dbReference type="SUPFAM" id="SSF109709">
    <property type="entry name" value="KorB DNA-binding domain-like"/>
    <property type="match status" value="1"/>
</dbReference>
<dbReference type="InterPro" id="IPR050336">
    <property type="entry name" value="Chromosome_partition/occlusion"/>
</dbReference>
<dbReference type="InterPro" id="IPR004437">
    <property type="entry name" value="ParB/RepB/Spo0J"/>
</dbReference>
<dbReference type="AlphaFoldDB" id="A0A3B1DWF1"/>
<dbReference type="GO" id="GO:0045881">
    <property type="term" value="P:positive regulation of sporulation resulting in formation of a cellular spore"/>
    <property type="evidence" value="ECO:0007669"/>
    <property type="project" value="TreeGrafter"/>
</dbReference>
<dbReference type="GO" id="GO:0007059">
    <property type="term" value="P:chromosome segregation"/>
    <property type="evidence" value="ECO:0007669"/>
    <property type="project" value="UniProtKB-KW"/>
</dbReference>
<protein>
    <submittedName>
        <fullName evidence="5">Chromosome (Plasmid) partitioning protein ParB</fullName>
    </submittedName>
</protein>
<dbReference type="EMBL" id="UOYO01000013">
    <property type="protein sequence ID" value="VAY86465.1"/>
    <property type="molecule type" value="Genomic_DNA"/>
</dbReference>
<comment type="similarity">
    <text evidence="1">Belongs to the ParB family.</text>
</comment>
<dbReference type="InterPro" id="IPR003115">
    <property type="entry name" value="ParB_N"/>
</dbReference>
<evidence type="ECO:0000313" key="5">
    <source>
        <dbReference type="EMBL" id="VAY86465.1"/>
    </source>
</evidence>
<dbReference type="Gene3D" id="1.10.10.2830">
    <property type="match status" value="1"/>
</dbReference>
<dbReference type="Pfam" id="PF02195">
    <property type="entry name" value="ParB_N"/>
    <property type="match status" value="1"/>
</dbReference>
<dbReference type="FunFam" id="3.90.1530.30:FF:000001">
    <property type="entry name" value="Chromosome partitioning protein ParB"/>
    <property type="match status" value="1"/>
</dbReference>
<dbReference type="CDD" id="cd16393">
    <property type="entry name" value="SPO0J_N"/>
    <property type="match status" value="1"/>
</dbReference>
<dbReference type="InterPro" id="IPR041468">
    <property type="entry name" value="HTH_ParB/Spo0J"/>
</dbReference>
<keyword evidence="3" id="KW-0238">DNA-binding</keyword>
<organism evidence="5">
    <name type="scientific">hydrothermal vent metagenome</name>
    <dbReference type="NCBI Taxonomy" id="652676"/>
    <lineage>
        <taxon>unclassified sequences</taxon>
        <taxon>metagenomes</taxon>
        <taxon>ecological metagenomes</taxon>
    </lineage>
</organism>
<evidence type="ECO:0000256" key="1">
    <source>
        <dbReference type="ARBA" id="ARBA00006295"/>
    </source>
</evidence>
<accession>A0A3B1DWF1</accession>
<sequence>MALGRGLGELLGEVEIAYDNNTGNRELNLHELDVNVIKSNPYQPRKVFDKDKLEELRDSIIQHGLLQPIVVTKDGDSYTLIAGERRLKASKLAGIENIKASILNVEDNKLRELALIENIQRDDLNVIELACSYASLINEYKVTHEELAKIVSKSRSVITNTLRLLTLSVYTQEMLGSSKITTGHAKLLIGLEDKQQENIVNTIIEQNLSVRETEEFVKDIKSLANQDVKSDIKKTTTPINLEPLQSLINSLNDEKLSITTGKDYLKIKLTSNLDVEKLVDLFTK</sequence>
<gene>
    <name evidence="5" type="ORF">MNB_ARC-1_146</name>
</gene>
<feature type="domain" description="ParB-like N-terminal" evidence="4">
    <location>
        <begin position="30"/>
        <end position="119"/>
    </location>
</feature>
<evidence type="ECO:0000256" key="2">
    <source>
        <dbReference type="ARBA" id="ARBA00022829"/>
    </source>
</evidence>
<dbReference type="FunFam" id="1.10.10.2830:FF:000001">
    <property type="entry name" value="Chromosome partitioning protein ParB"/>
    <property type="match status" value="1"/>
</dbReference>
<dbReference type="PANTHER" id="PTHR33375:SF1">
    <property type="entry name" value="CHROMOSOME-PARTITIONING PROTEIN PARB-RELATED"/>
    <property type="match status" value="1"/>
</dbReference>
<keyword evidence="2" id="KW-0159">Chromosome partition</keyword>
<dbReference type="PANTHER" id="PTHR33375">
    <property type="entry name" value="CHROMOSOME-PARTITIONING PROTEIN PARB-RELATED"/>
    <property type="match status" value="1"/>
</dbReference>
<dbReference type="NCBIfam" id="TIGR00180">
    <property type="entry name" value="parB_part"/>
    <property type="match status" value="1"/>
</dbReference>